<dbReference type="Gene3D" id="1.10.3720.10">
    <property type="entry name" value="MetI-like"/>
    <property type="match status" value="1"/>
</dbReference>
<feature type="transmembrane region" description="Helical" evidence="7">
    <location>
        <begin position="12"/>
        <end position="30"/>
    </location>
</feature>
<keyword evidence="2 7" id="KW-0813">Transport</keyword>
<dbReference type="SUPFAM" id="SSF161098">
    <property type="entry name" value="MetI-like"/>
    <property type="match status" value="1"/>
</dbReference>
<evidence type="ECO:0000256" key="1">
    <source>
        <dbReference type="ARBA" id="ARBA00004651"/>
    </source>
</evidence>
<evidence type="ECO:0000256" key="4">
    <source>
        <dbReference type="ARBA" id="ARBA00022692"/>
    </source>
</evidence>
<name>A0A1G9XDZ4_9ACTO</name>
<evidence type="ECO:0000256" key="6">
    <source>
        <dbReference type="ARBA" id="ARBA00023136"/>
    </source>
</evidence>
<sequence>MVRYAGRRLLQMIPVFFGATVLIYAMVFALPGDPVAALGGERALSPAVQDQIRADYNLDKPFIVQYLLYLKGVFTLDLGTTLRGSRPIIDVLAGAYPVTIKLAFMALTFEAVAGIAVGFIAGVRKGRWFDATALVMSLVVIAVPTFVIGFLLQFFIGVRLGWLPVTAGNSPGFRELLMPAVVLGAVSFAYVLRLTRTEVAENLSADYVRTARAKGLSGFRVMVVHVLRNSLVPVITFLGADLGALMGGAIVTEGIFNINGVGGTLYKAILQGEGPTVVSFTTVLILVFVVSNLVVDLLYAALDPRIRYA</sequence>
<dbReference type="InterPro" id="IPR045621">
    <property type="entry name" value="BPD_transp_1_N"/>
</dbReference>
<dbReference type="PROSITE" id="PS50928">
    <property type="entry name" value="ABC_TM1"/>
    <property type="match status" value="1"/>
</dbReference>
<dbReference type="OrthoDB" id="3171583at2"/>
<organism evidence="9 10">
    <name type="scientific">Actinomyces ruminicola</name>
    <dbReference type="NCBI Taxonomy" id="332524"/>
    <lineage>
        <taxon>Bacteria</taxon>
        <taxon>Bacillati</taxon>
        <taxon>Actinomycetota</taxon>
        <taxon>Actinomycetes</taxon>
        <taxon>Actinomycetales</taxon>
        <taxon>Actinomycetaceae</taxon>
        <taxon>Actinomyces</taxon>
    </lineage>
</organism>
<feature type="transmembrane region" description="Helical" evidence="7">
    <location>
        <begin position="176"/>
        <end position="194"/>
    </location>
</feature>
<dbReference type="EMBL" id="FNHU01000009">
    <property type="protein sequence ID" value="SDM94686.1"/>
    <property type="molecule type" value="Genomic_DNA"/>
</dbReference>
<evidence type="ECO:0000256" key="3">
    <source>
        <dbReference type="ARBA" id="ARBA00022475"/>
    </source>
</evidence>
<keyword evidence="3" id="KW-1003">Cell membrane</keyword>
<proteinExistence type="inferred from homology"/>
<keyword evidence="6 7" id="KW-0472">Membrane</keyword>
<feature type="transmembrane region" description="Helical" evidence="7">
    <location>
        <begin position="133"/>
        <end position="156"/>
    </location>
</feature>
<evidence type="ECO:0000313" key="10">
    <source>
        <dbReference type="Proteomes" id="UP000199671"/>
    </source>
</evidence>
<feature type="transmembrane region" description="Helical" evidence="7">
    <location>
        <begin position="102"/>
        <end position="121"/>
    </location>
</feature>
<reference evidence="9 10" key="1">
    <citation type="submission" date="2016-10" db="EMBL/GenBank/DDBJ databases">
        <authorList>
            <person name="de Groot N.N."/>
        </authorList>
    </citation>
    <scope>NUCLEOTIDE SEQUENCE [LARGE SCALE GENOMIC DNA]</scope>
    <source>
        <strain evidence="9 10">KPR-7B</strain>
    </source>
</reference>
<keyword evidence="5 7" id="KW-1133">Transmembrane helix</keyword>
<comment type="subcellular location">
    <subcellularLocation>
        <location evidence="1 7">Cell membrane</location>
        <topology evidence="1 7">Multi-pass membrane protein</topology>
    </subcellularLocation>
</comment>
<dbReference type="RefSeq" id="WP_092611010.1">
    <property type="nucleotide sequence ID" value="NZ_FNHU01000009.1"/>
</dbReference>
<feature type="transmembrane region" description="Helical" evidence="7">
    <location>
        <begin position="276"/>
        <end position="302"/>
    </location>
</feature>
<accession>A0A1G9XDZ4</accession>
<dbReference type="Pfam" id="PF00528">
    <property type="entry name" value="BPD_transp_1"/>
    <property type="match status" value="1"/>
</dbReference>
<dbReference type="Pfam" id="PF19300">
    <property type="entry name" value="BPD_transp_1_N"/>
    <property type="match status" value="1"/>
</dbReference>
<protein>
    <submittedName>
        <fullName evidence="9">Oligopeptide transport system permease protein</fullName>
    </submittedName>
</protein>
<evidence type="ECO:0000256" key="2">
    <source>
        <dbReference type="ARBA" id="ARBA00022448"/>
    </source>
</evidence>
<keyword evidence="4 7" id="KW-0812">Transmembrane</keyword>
<evidence type="ECO:0000256" key="7">
    <source>
        <dbReference type="RuleBase" id="RU363032"/>
    </source>
</evidence>
<evidence type="ECO:0000313" key="9">
    <source>
        <dbReference type="EMBL" id="SDM94686.1"/>
    </source>
</evidence>
<dbReference type="PANTHER" id="PTHR43163">
    <property type="entry name" value="DIPEPTIDE TRANSPORT SYSTEM PERMEASE PROTEIN DPPB-RELATED"/>
    <property type="match status" value="1"/>
</dbReference>
<dbReference type="PANTHER" id="PTHR43163:SF7">
    <property type="entry name" value="DIPEPTIDE-TRANSPORT INTEGRAL MEMBRANE PROTEIN ABC TRANSPORTER DPPB-RELATED"/>
    <property type="match status" value="1"/>
</dbReference>
<comment type="similarity">
    <text evidence="7">Belongs to the binding-protein-dependent transport system permease family.</text>
</comment>
<feature type="transmembrane region" description="Helical" evidence="7">
    <location>
        <begin position="230"/>
        <end position="256"/>
    </location>
</feature>
<dbReference type="GO" id="GO:0055085">
    <property type="term" value="P:transmembrane transport"/>
    <property type="evidence" value="ECO:0007669"/>
    <property type="project" value="InterPro"/>
</dbReference>
<dbReference type="InterPro" id="IPR035906">
    <property type="entry name" value="MetI-like_sf"/>
</dbReference>
<evidence type="ECO:0000259" key="8">
    <source>
        <dbReference type="PROSITE" id="PS50928"/>
    </source>
</evidence>
<dbReference type="CDD" id="cd06261">
    <property type="entry name" value="TM_PBP2"/>
    <property type="match status" value="1"/>
</dbReference>
<dbReference type="AlphaFoldDB" id="A0A1G9XDZ4"/>
<feature type="domain" description="ABC transmembrane type-1" evidence="8">
    <location>
        <begin position="96"/>
        <end position="299"/>
    </location>
</feature>
<gene>
    <name evidence="9" type="ORF">SAMN04487766_10989</name>
</gene>
<evidence type="ECO:0000256" key="5">
    <source>
        <dbReference type="ARBA" id="ARBA00022989"/>
    </source>
</evidence>
<dbReference type="Proteomes" id="UP000199671">
    <property type="component" value="Unassembled WGS sequence"/>
</dbReference>
<dbReference type="InterPro" id="IPR000515">
    <property type="entry name" value="MetI-like"/>
</dbReference>
<dbReference type="GO" id="GO:0005886">
    <property type="term" value="C:plasma membrane"/>
    <property type="evidence" value="ECO:0007669"/>
    <property type="project" value="UniProtKB-SubCell"/>
</dbReference>